<organism evidence="2">
    <name type="scientific">Sarcoptes scabiei</name>
    <name type="common">Itch mite</name>
    <name type="synonym">Acarus scabiei</name>
    <dbReference type="NCBI Taxonomy" id="52283"/>
    <lineage>
        <taxon>Eukaryota</taxon>
        <taxon>Metazoa</taxon>
        <taxon>Ecdysozoa</taxon>
        <taxon>Arthropoda</taxon>
        <taxon>Chelicerata</taxon>
        <taxon>Arachnida</taxon>
        <taxon>Acari</taxon>
        <taxon>Acariformes</taxon>
        <taxon>Sarcoptiformes</taxon>
        <taxon>Astigmata</taxon>
        <taxon>Psoroptidia</taxon>
        <taxon>Sarcoptoidea</taxon>
        <taxon>Sarcoptidae</taxon>
        <taxon>Sarcoptinae</taxon>
        <taxon>Sarcoptes</taxon>
    </lineage>
</organism>
<name>A0A834VF52_SARSC</name>
<reference evidence="4" key="1">
    <citation type="journal article" date="2020" name="PLoS Negl. Trop. Dis.">
        <title>High-quality nuclear genome for Sarcoptes scabiei-A critical resource for a neglected parasite.</title>
        <authorList>
            <person name="Korhonen P.K."/>
            <person name="Gasser R.B."/>
            <person name="Ma G."/>
            <person name="Wang T."/>
            <person name="Stroehlein A.J."/>
            <person name="Young N.D."/>
            <person name="Ang C.S."/>
            <person name="Fernando D.D."/>
            <person name="Lu H.C."/>
            <person name="Taylor S."/>
            <person name="Reynolds S.L."/>
            <person name="Mofiz E."/>
            <person name="Najaraj S.H."/>
            <person name="Gowda H."/>
            <person name="Madugundu A."/>
            <person name="Renuse S."/>
            <person name="Holt D."/>
            <person name="Pandey A."/>
            <person name="Papenfuss A.T."/>
            <person name="Fischer K."/>
        </authorList>
    </citation>
    <scope>NUCLEOTIDE SEQUENCE [LARGE SCALE GENOMIC DNA]</scope>
</reference>
<gene>
    <name evidence="2" type="ORF">SSS_1091</name>
</gene>
<keyword evidence="1" id="KW-0472">Membrane</keyword>
<keyword evidence="1" id="KW-0812">Transmembrane</keyword>
<accession>A0A834VF52</accession>
<reference evidence="2" key="2">
    <citation type="submission" date="2020-01" db="EMBL/GenBank/DDBJ databases">
        <authorList>
            <person name="Korhonen P.K.K."/>
            <person name="Guangxu M.G."/>
            <person name="Wang T.W."/>
            <person name="Stroehlein A.J.S."/>
            <person name="Young N.D."/>
            <person name="Ang C.-S.A."/>
            <person name="Fernando D.W.F."/>
            <person name="Lu H.L."/>
            <person name="Taylor S.T."/>
            <person name="Ehtesham M.E.M."/>
            <person name="Najaraj S.H.N."/>
            <person name="Harsha G.H.G."/>
            <person name="Madugundu A.M."/>
            <person name="Renuse S.R."/>
            <person name="Holt D.H."/>
            <person name="Pandey A.P."/>
            <person name="Papenfuss A.P."/>
            <person name="Gasser R.B.G."/>
            <person name="Fischer K.F."/>
        </authorList>
    </citation>
    <scope>NUCLEOTIDE SEQUENCE</scope>
    <source>
        <strain evidence="2">SSS_KF_BRIS2020</strain>
    </source>
</reference>
<reference evidence="3" key="3">
    <citation type="submission" date="2022-06" db="UniProtKB">
        <authorList>
            <consortium name="EnsemblMetazoa"/>
        </authorList>
    </citation>
    <scope>IDENTIFICATION</scope>
</reference>
<dbReference type="Proteomes" id="UP000070412">
    <property type="component" value="Unassembled WGS sequence"/>
</dbReference>
<feature type="transmembrane region" description="Helical" evidence="1">
    <location>
        <begin position="52"/>
        <end position="75"/>
    </location>
</feature>
<protein>
    <submittedName>
        <fullName evidence="2 3">Uncharacterized protein</fullName>
    </submittedName>
</protein>
<evidence type="ECO:0000313" key="4">
    <source>
        <dbReference type="Proteomes" id="UP000070412"/>
    </source>
</evidence>
<dbReference type="EnsemblMetazoa" id="SSS_1091s_mrna">
    <property type="protein sequence ID" value="KAF7494566.1"/>
    <property type="gene ID" value="SSS_1091"/>
</dbReference>
<keyword evidence="1" id="KW-1133">Transmembrane helix</keyword>
<feature type="transmembrane region" description="Helical" evidence="1">
    <location>
        <begin position="291"/>
        <end position="309"/>
    </location>
</feature>
<evidence type="ECO:0000256" key="1">
    <source>
        <dbReference type="SAM" id="Phobius"/>
    </source>
</evidence>
<feature type="transmembrane region" description="Helical" evidence="1">
    <location>
        <begin position="95"/>
        <end position="117"/>
    </location>
</feature>
<proteinExistence type="predicted"/>
<feature type="transmembrane region" description="Helical" evidence="1">
    <location>
        <begin position="164"/>
        <end position="183"/>
    </location>
</feature>
<feature type="transmembrane region" description="Helical" evidence="1">
    <location>
        <begin position="203"/>
        <end position="228"/>
    </location>
</feature>
<dbReference type="AlphaFoldDB" id="A0A834VF52"/>
<keyword evidence="4" id="KW-1185">Reference proteome</keyword>
<evidence type="ECO:0000313" key="2">
    <source>
        <dbReference type="EMBL" id="KAF7494566.1"/>
    </source>
</evidence>
<sequence length="422" mass="50002">MFRNICKIPKLLNHHFEHLMIYNDFIRSYYLFDQNQNEQFCEIMKRFRKQILANRIGGLTISIAMLFSMLIQYRWPSLCHYLSFSFCLYAKINPFSTGVLALTMTLWTFLIISINFFHPKRNESLKFLLPLNLNEKNHRIFEIKLPEASRYIKLRNITLRSCTVFIYTGLFLGCFIGTTLHIIKKRLIVEYSFWLISLAYLAYIYWILFASTYVHQTPIILILIKLFLGLKQNSLQQRINQFDNRFHRLKFETKSDAGISKEFDQINRAAINLGSEIALYNKQMQRYTTNIWFFFIALISILIYSLFIFDLAKNLIPIVSMLLQTHAIILIGFIFTASRIASNHKNYEIWNFRMNQLISFFNAQRSSNNRQRKSRWRKELKSIPISSDLIANPLSITLINDYPITSRTYIDVSHSDGEEKIE</sequence>
<dbReference type="EMBL" id="WVUK01000053">
    <property type="protein sequence ID" value="KAF7494566.1"/>
    <property type="molecule type" value="Genomic_DNA"/>
</dbReference>
<feature type="transmembrane region" description="Helical" evidence="1">
    <location>
        <begin position="315"/>
        <end position="335"/>
    </location>
</feature>
<evidence type="ECO:0000313" key="3">
    <source>
        <dbReference type="EnsemblMetazoa" id="KAF7494566.1"/>
    </source>
</evidence>